<dbReference type="PANTHER" id="PTHR13318:SF190">
    <property type="entry name" value="PARTNER OF PAIRED, ISOFORM B"/>
    <property type="match status" value="1"/>
</dbReference>
<dbReference type="EMBL" id="KV425657">
    <property type="protein sequence ID" value="KZT18911.1"/>
    <property type="molecule type" value="Genomic_DNA"/>
</dbReference>
<dbReference type="AlphaFoldDB" id="A0A165MXS2"/>
<dbReference type="STRING" id="1314782.A0A165MXS2"/>
<sequence>MRGNNVRGPTSALTEFLKESGITATTIARRARTRNQDQNQQEAGPSNANQVERETELGEADEAEEYHSDALDEPDEPTTKKRKVTDKGKGKGTIAAKKKAKEDDDASYDEEEDAYTAISKQLWRGNGSTSAKPPVGSFENCAKCEKQFTVTKYTMAARPGPGWLCHQCAKASGADPFKKPAAPRKRKAAAEKRNVISFEERNLPSLASLCIKIISNHIDDVEALGDIGTMNLDEIAKSISRNRSMTSENVQLFYDVQNVRLTLYDVTNLTPQAFGSLAMMNPNLTSLRLDYCGRLDDAAIDSWNKSLPALQRIELLGPFLIRTDSWKSFFKAHPRLEGFLITQSPRFDLACMQSLVENCRAITELRLKEVGKMEDVFLTEIAQWKGSLRGLDLSDPGTGKSLSDEACVEMMCAIGPQLDHLDLSGHEFLTDDFLKDGLTPHAGSLSSLSLANVPDLTDAGVAYLFDIWRGVAPQKDPEDEDVDMDRERGTNLPLTSLDMSRNAELSTAALTSILAHSGKTLQHLNINGWKAVSQKALAMLSETAKELRTLDVGWCRELDDFVVKDILDKCEKIKDIQVWGCNRITEACPRKKPVAIHGIESDSFRD</sequence>
<gene>
    <name evidence="3" type="ORF">NEOLEDRAFT_1142782</name>
</gene>
<dbReference type="PANTHER" id="PTHR13318">
    <property type="entry name" value="PARTNER OF PAIRED, ISOFORM B-RELATED"/>
    <property type="match status" value="1"/>
</dbReference>
<feature type="region of interest" description="Disordered" evidence="1">
    <location>
        <begin position="1"/>
        <end position="109"/>
    </location>
</feature>
<dbReference type="OrthoDB" id="421226at2759"/>
<protein>
    <submittedName>
        <fullName evidence="3">RNI-like protein</fullName>
    </submittedName>
</protein>
<feature type="domain" description="DNA repair protein rhp7 treble clef" evidence="2">
    <location>
        <begin position="135"/>
        <end position="173"/>
    </location>
</feature>
<dbReference type="GO" id="GO:0019005">
    <property type="term" value="C:SCF ubiquitin ligase complex"/>
    <property type="evidence" value="ECO:0007669"/>
    <property type="project" value="TreeGrafter"/>
</dbReference>
<evidence type="ECO:0000259" key="2">
    <source>
        <dbReference type="Pfam" id="PF23550"/>
    </source>
</evidence>
<dbReference type="GO" id="GO:0031146">
    <property type="term" value="P:SCF-dependent proteasomal ubiquitin-dependent protein catabolic process"/>
    <property type="evidence" value="ECO:0007669"/>
    <property type="project" value="TreeGrafter"/>
</dbReference>
<name>A0A165MXS2_9AGAM</name>
<evidence type="ECO:0000313" key="3">
    <source>
        <dbReference type="EMBL" id="KZT18911.1"/>
    </source>
</evidence>
<dbReference type="SUPFAM" id="SSF52047">
    <property type="entry name" value="RNI-like"/>
    <property type="match status" value="1"/>
</dbReference>
<organism evidence="3 4">
    <name type="scientific">Neolentinus lepideus HHB14362 ss-1</name>
    <dbReference type="NCBI Taxonomy" id="1314782"/>
    <lineage>
        <taxon>Eukaryota</taxon>
        <taxon>Fungi</taxon>
        <taxon>Dikarya</taxon>
        <taxon>Basidiomycota</taxon>
        <taxon>Agaricomycotina</taxon>
        <taxon>Agaricomycetes</taxon>
        <taxon>Gloeophyllales</taxon>
        <taxon>Gloeophyllaceae</taxon>
        <taxon>Neolentinus</taxon>
    </lineage>
</organism>
<dbReference type="InterPro" id="IPR006553">
    <property type="entry name" value="Leu-rich_rpt_Cys-con_subtyp"/>
</dbReference>
<accession>A0A165MXS2</accession>
<dbReference type="InParanoid" id="A0A165MXS2"/>
<dbReference type="Gene3D" id="3.80.10.10">
    <property type="entry name" value="Ribonuclease Inhibitor"/>
    <property type="match status" value="2"/>
</dbReference>
<dbReference type="InterPro" id="IPR056451">
    <property type="entry name" value="Znf_Tbcl_Rhp7"/>
</dbReference>
<keyword evidence="4" id="KW-1185">Reference proteome</keyword>
<feature type="compositionally biased region" description="Polar residues" evidence="1">
    <location>
        <begin position="36"/>
        <end position="50"/>
    </location>
</feature>
<dbReference type="Pfam" id="PF23550">
    <property type="entry name" value="zf_Tbcl_Rhp7"/>
    <property type="match status" value="1"/>
</dbReference>
<dbReference type="FunCoup" id="A0A165MXS2">
    <property type="interactions" value="203"/>
</dbReference>
<proteinExistence type="predicted"/>
<evidence type="ECO:0000256" key="1">
    <source>
        <dbReference type="SAM" id="MobiDB-lite"/>
    </source>
</evidence>
<dbReference type="SMART" id="SM00367">
    <property type="entry name" value="LRR_CC"/>
    <property type="match status" value="3"/>
</dbReference>
<dbReference type="InterPro" id="IPR032675">
    <property type="entry name" value="LRR_dom_sf"/>
</dbReference>
<evidence type="ECO:0000313" key="4">
    <source>
        <dbReference type="Proteomes" id="UP000076761"/>
    </source>
</evidence>
<dbReference type="Proteomes" id="UP000076761">
    <property type="component" value="Unassembled WGS sequence"/>
</dbReference>
<reference evidence="3 4" key="1">
    <citation type="journal article" date="2016" name="Mol. Biol. Evol.">
        <title>Comparative Genomics of Early-Diverging Mushroom-Forming Fungi Provides Insights into the Origins of Lignocellulose Decay Capabilities.</title>
        <authorList>
            <person name="Nagy L.G."/>
            <person name="Riley R."/>
            <person name="Tritt A."/>
            <person name="Adam C."/>
            <person name="Daum C."/>
            <person name="Floudas D."/>
            <person name="Sun H."/>
            <person name="Yadav J.S."/>
            <person name="Pangilinan J."/>
            <person name="Larsson K.H."/>
            <person name="Matsuura K."/>
            <person name="Barry K."/>
            <person name="Labutti K."/>
            <person name="Kuo R."/>
            <person name="Ohm R.A."/>
            <person name="Bhattacharya S.S."/>
            <person name="Shirouzu T."/>
            <person name="Yoshinaga Y."/>
            <person name="Martin F.M."/>
            <person name="Grigoriev I.V."/>
            <person name="Hibbett D.S."/>
        </authorList>
    </citation>
    <scope>NUCLEOTIDE SEQUENCE [LARGE SCALE GENOMIC DNA]</scope>
    <source>
        <strain evidence="3 4">HHB14362 ss-1</strain>
    </source>
</reference>